<sequence length="843" mass="95345">MGFKKLSRLSSLFRSAIRHAGKKASDAAKTAEAHAGDSLEMDFTGLVSSNSLPEILLPLKSSIDSSIPGQDFGERSLAGQVSSTFYVRSAHSNRLLERNDDEASEIEPLEMTDYMLGNKIPSIRTKQVSRGRMQTGHFVKKQSHLMKKHVKGCVQMLGPETMLDVLAKMGKEAGEKEYNTRIQLCIENAKRSNDVGYALDEIGKAIELLKGMKQRGFVIEEGTYGPFFKYLVDMEMVEEFHIFKGFIREASPESVGKLVYYEMLLWIQVDDEEKIHELCNTVDDSGISLSVLQEYYLVALCEKDRKENLQKLLEIVDITKVSSPEVLRSIFGYLGQSLLESVAMKLLWELRDCGKDGLETVSNLIFSYVACIPNSTVEEAILNFNKLHEELDIMPSYTSHEKLVAYLCGSNEVVTALDVVENMCEEGLVISANILHSLLDATEQILEFNLVQRIHSIMSNRSVKPNSETFRRLISLCIRIRDFKGAYNMLGTLKNFNLTPNSSMYNSILAGYFREKKVNSALMVLKEMKEADVKPDSVTFSYLINYCDQEETIAEYYEEMKQAGVQATKHVYMSLIKAYASCRQFEKANQVLMDVPAKDRNELRSVLVSALASNGKITDALSIYEDLKEDGCLVEPKTIISLIENSDSNEELSTLVQLADELHEYKYWIEGFFKILVFGVRNNNSSSILDLLKQTKNHLSDDDIAVEYWFEEVFRSIAETEPSDVKLGLDLVSFMKEELGLCPSRKCLDFLLHACVNAKDKQSALAVWKEYQFAELPYNVLTYLRMYQVLLAAGDSKSAKAIVSEIPIDDRDVKCIIKQSYEVLTPKPKKKKSKKKRLSPQAK</sequence>
<dbReference type="Pfam" id="PF13041">
    <property type="entry name" value="PPR_2"/>
    <property type="match status" value="1"/>
</dbReference>
<protein>
    <recommendedName>
        <fullName evidence="5">Pentacotripeptide-repeat region of PRORP domain-containing protein</fullName>
    </recommendedName>
</protein>
<dbReference type="Proteomes" id="UP000467841">
    <property type="component" value="Unassembled WGS sequence"/>
</dbReference>
<comment type="caution">
    <text evidence="3">The sequence shown here is derived from an EMBL/GenBank/DDBJ whole genome shotgun (WGS) entry which is preliminary data.</text>
</comment>
<keyword evidence="1" id="KW-0677">Repeat</keyword>
<reference evidence="3" key="1">
    <citation type="submission" date="2020-01" db="EMBL/GenBank/DDBJ databases">
        <authorList>
            <person name="Mishra B."/>
        </authorList>
    </citation>
    <scope>NUCLEOTIDE SEQUENCE [LARGE SCALE GENOMIC DNA]</scope>
</reference>
<dbReference type="InterPro" id="IPR002885">
    <property type="entry name" value="PPR_rpt"/>
</dbReference>
<proteinExistence type="predicted"/>
<dbReference type="Pfam" id="PF01535">
    <property type="entry name" value="PPR"/>
    <property type="match status" value="2"/>
</dbReference>
<evidence type="ECO:0000256" key="1">
    <source>
        <dbReference type="ARBA" id="ARBA00022737"/>
    </source>
</evidence>
<dbReference type="Gene3D" id="1.25.40.10">
    <property type="entry name" value="Tetratricopeptide repeat domain"/>
    <property type="match status" value="3"/>
</dbReference>
<dbReference type="PROSITE" id="PS51375">
    <property type="entry name" value="PPR"/>
    <property type="match status" value="1"/>
</dbReference>
<keyword evidence="4" id="KW-1185">Reference proteome</keyword>
<evidence type="ECO:0000313" key="3">
    <source>
        <dbReference type="EMBL" id="CAA7054719.1"/>
    </source>
</evidence>
<evidence type="ECO:0000256" key="2">
    <source>
        <dbReference type="PROSITE-ProRule" id="PRU00708"/>
    </source>
</evidence>
<dbReference type="EMBL" id="CACVBM020001584">
    <property type="protein sequence ID" value="CAA7054719.1"/>
    <property type="molecule type" value="Genomic_DNA"/>
</dbReference>
<dbReference type="PANTHER" id="PTHR47262:SF1">
    <property type="entry name" value="OS02G0132600 PROTEIN"/>
    <property type="match status" value="1"/>
</dbReference>
<evidence type="ECO:0000313" key="4">
    <source>
        <dbReference type="Proteomes" id="UP000467841"/>
    </source>
</evidence>
<evidence type="ECO:0008006" key="5">
    <source>
        <dbReference type="Google" id="ProtNLM"/>
    </source>
</evidence>
<organism evidence="3 4">
    <name type="scientific">Microthlaspi erraticum</name>
    <dbReference type="NCBI Taxonomy" id="1685480"/>
    <lineage>
        <taxon>Eukaryota</taxon>
        <taxon>Viridiplantae</taxon>
        <taxon>Streptophyta</taxon>
        <taxon>Embryophyta</taxon>
        <taxon>Tracheophyta</taxon>
        <taxon>Spermatophyta</taxon>
        <taxon>Magnoliopsida</taxon>
        <taxon>eudicotyledons</taxon>
        <taxon>Gunneridae</taxon>
        <taxon>Pentapetalae</taxon>
        <taxon>rosids</taxon>
        <taxon>malvids</taxon>
        <taxon>Brassicales</taxon>
        <taxon>Brassicaceae</taxon>
        <taxon>Coluteocarpeae</taxon>
        <taxon>Microthlaspi</taxon>
    </lineage>
</organism>
<accession>A0A6D2KJR6</accession>
<dbReference type="AlphaFoldDB" id="A0A6D2KJR6"/>
<dbReference type="NCBIfam" id="TIGR00756">
    <property type="entry name" value="PPR"/>
    <property type="match status" value="2"/>
</dbReference>
<feature type="repeat" description="PPR" evidence="2">
    <location>
        <begin position="501"/>
        <end position="535"/>
    </location>
</feature>
<dbReference type="InterPro" id="IPR011990">
    <property type="entry name" value="TPR-like_helical_dom_sf"/>
</dbReference>
<dbReference type="PANTHER" id="PTHR47262">
    <property type="entry name" value="OS02G0132600 PROTEIN"/>
    <property type="match status" value="1"/>
</dbReference>
<gene>
    <name evidence="3" type="ORF">MERR_LOCUS41955</name>
</gene>
<name>A0A6D2KJR6_9BRAS</name>
<dbReference type="OrthoDB" id="767661at2759"/>